<dbReference type="InterPro" id="IPR001764">
    <property type="entry name" value="Glyco_hydro_3_N"/>
</dbReference>
<dbReference type="Pfam" id="PF01915">
    <property type="entry name" value="Glyco_hydro_3_C"/>
    <property type="match status" value="1"/>
</dbReference>
<dbReference type="EMBL" id="JABAGV010000312">
    <property type="protein sequence ID" value="MBC2478246.1"/>
    <property type="molecule type" value="Genomic_DNA"/>
</dbReference>
<evidence type="ECO:0000259" key="5">
    <source>
        <dbReference type="Pfam" id="PF01915"/>
    </source>
</evidence>
<dbReference type="PANTHER" id="PTHR42721">
    <property type="entry name" value="SUGAR HYDROLASE-RELATED"/>
    <property type="match status" value="1"/>
</dbReference>
<dbReference type="InterPro" id="IPR002772">
    <property type="entry name" value="Glyco_hydro_3_C"/>
</dbReference>
<proteinExistence type="inferred from homology"/>
<dbReference type="Pfam" id="PF00933">
    <property type="entry name" value="Glyco_hydro_3"/>
    <property type="match status" value="1"/>
</dbReference>
<feature type="non-terminal residue" evidence="6">
    <location>
        <position position="491"/>
    </location>
</feature>
<feature type="domain" description="Glycoside hydrolase family 3 C-terminal" evidence="5">
    <location>
        <begin position="242"/>
        <end position="479"/>
    </location>
</feature>
<evidence type="ECO:0000256" key="2">
    <source>
        <dbReference type="ARBA" id="ARBA00022729"/>
    </source>
</evidence>
<feature type="domain" description="Glycoside hydrolase family 3 N-terminal" evidence="4">
    <location>
        <begin position="9"/>
        <end position="202"/>
    </location>
</feature>
<dbReference type="RefSeq" id="WP_185687230.1">
    <property type="nucleotide sequence ID" value="NZ_JABAGV010000312.1"/>
</dbReference>
<dbReference type="GO" id="GO:0045493">
    <property type="term" value="P:xylan catabolic process"/>
    <property type="evidence" value="ECO:0007669"/>
    <property type="project" value="InterPro"/>
</dbReference>
<dbReference type="GO" id="GO:0009044">
    <property type="term" value="F:xylan 1,4-beta-xylosidase activity"/>
    <property type="evidence" value="ECO:0007669"/>
    <property type="project" value="InterPro"/>
</dbReference>
<dbReference type="SUPFAM" id="SSF51445">
    <property type="entry name" value="(Trans)glycosidases"/>
    <property type="match status" value="1"/>
</dbReference>
<dbReference type="GO" id="GO:0031222">
    <property type="term" value="P:arabinan catabolic process"/>
    <property type="evidence" value="ECO:0007669"/>
    <property type="project" value="TreeGrafter"/>
</dbReference>
<dbReference type="AlphaFoldDB" id="A0AAW3WHI9"/>
<gene>
    <name evidence="6" type="ORF">HGI39_26960</name>
</gene>
<evidence type="ECO:0000256" key="3">
    <source>
        <dbReference type="ARBA" id="ARBA00022801"/>
    </source>
</evidence>
<protein>
    <submittedName>
        <fullName evidence="6">Glycoside hydrolase family 3 protein</fullName>
    </submittedName>
</protein>
<evidence type="ECO:0000256" key="1">
    <source>
        <dbReference type="ARBA" id="ARBA00005336"/>
    </source>
</evidence>
<organism evidence="6 7">
    <name type="scientific">Clostridium beijerinckii</name>
    <name type="common">Clostridium MP</name>
    <dbReference type="NCBI Taxonomy" id="1520"/>
    <lineage>
        <taxon>Bacteria</taxon>
        <taxon>Bacillati</taxon>
        <taxon>Bacillota</taxon>
        <taxon>Clostridia</taxon>
        <taxon>Eubacteriales</taxon>
        <taxon>Clostridiaceae</taxon>
        <taxon>Clostridium</taxon>
    </lineage>
</organism>
<accession>A0AAW3WHI9</accession>
<dbReference type="InterPro" id="IPR017853">
    <property type="entry name" value="GH"/>
</dbReference>
<feature type="non-terminal residue" evidence="6">
    <location>
        <position position="1"/>
    </location>
</feature>
<reference evidence="6" key="2">
    <citation type="journal article" date="2022" name="Nat. Biotechnol.">
        <title>Carbon-negative production of acetone and isopropanol by gas fermentation at industrial pilot scale.</title>
        <authorList>
            <person name="Liew F.E."/>
            <person name="Nogle R."/>
            <person name="Abdalla T."/>
            <person name="Rasor B.J."/>
            <person name="Canter C."/>
            <person name="Jensen R.O."/>
            <person name="Wang L."/>
            <person name="Strutz J."/>
            <person name="Chirania P."/>
            <person name="De Tissera S."/>
            <person name="Mueller A.P."/>
            <person name="Ruan Z."/>
            <person name="Gao A."/>
            <person name="Tran L."/>
            <person name="Engle N.L."/>
            <person name="Bromley J.C."/>
            <person name="Daniell J."/>
            <person name="Conrado R."/>
            <person name="Tschaplinski T.J."/>
            <person name="Giannone R.J."/>
            <person name="Hettich R.L."/>
            <person name="Karim A.S."/>
            <person name="Simpson S.D."/>
            <person name="Brown S.D."/>
            <person name="Leang C."/>
            <person name="Jewett M.C."/>
            <person name="Kopke M."/>
        </authorList>
    </citation>
    <scope>NUCLEOTIDE SEQUENCE</scope>
    <source>
        <strain evidence="6">DJ015</strain>
    </source>
</reference>
<dbReference type="InterPro" id="IPR044993">
    <property type="entry name" value="BXL"/>
</dbReference>
<reference evidence="6" key="1">
    <citation type="submission" date="2020-04" db="EMBL/GenBank/DDBJ databases">
        <authorList>
            <person name="Brown S."/>
        </authorList>
    </citation>
    <scope>NUCLEOTIDE SEQUENCE</scope>
    <source>
        <strain evidence="6">DJ015</strain>
    </source>
</reference>
<comment type="similarity">
    <text evidence="1">Belongs to the glycosyl hydrolase 3 family.</text>
</comment>
<dbReference type="Gene3D" id="3.40.50.1700">
    <property type="entry name" value="Glycoside hydrolase family 3 C-terminal domain"/>
    <property type="match status" value="1"/>
</dbReference>
<dbReference type="SUPFAM" id="SSF52279">
    <property type="entry name" value="Beta-D-glucan exohydrolase, C-terminal domain"/>
    <property type="match status" value="1"/>
</dbReference>
<evidence type="ECO:0000313" key="6">
    <source>
        <dbReference type="EMBL" id="MBC2478246.1"/>
    </source>
</evidence>
<dbReference type="GO" id="GO:0046556">
    <property type="term" value="F:alpha-L-arabinofuranosidase activity"/>
    <property type="evidence" value="ECO:0007669"/>
    <property type="project" value="TreeGrafter"/>
</dbReference>
<dbReference type="PANTHER" id="PTHR42721:SF3">
    <property type="entry name" value="BETA-D-XYLOSIDASE 5-RELATED"/>
    <property type="match status" value="1"/>
</dbReference>
<dbReference type="Gene3D" id="3.20.20.300">
    <property type="entry name" value="Glycoside hydrolase, family 3, N-terminal domain"/>
    <property type="match status" value="1"/>
</dbReference>
<evidence type="ECO:0000313" key="7">
    <source>
        <dbReference type="Proteomes" id="UP001194098"/>
    </source>
</evidence>
<keyword evidence="2" id="KW-0732">Signal</keyword>
<dbReference type="Proteomes" id="UP001194098">
    <property type="component" value="Unassembled WGS sequence"/>
</dbReference>
<evidence type="ECO:0000259" key="4">
    <source>
        <dbReference type="Pfam" id="PF00933"/>
    </source>
</evidence>
<keyword evidence="3 6" id="KW-0378">Hydrolase</keyword>
<sequence length="491" mass="54287">DIYKGLTFWSPNVNIFRDPRWGRGHETYGEDPYLTSRLGVAFVKGLQGDEKYLKIAACAKHFAVHSGPEGLRHEFNAVVSKKDLYETYLPAFEACVKEADVEAVMGAYNRTNDEPCCGSSLLLKDILRGKWQFKGHVVSDCWAIADFHLYHGVTSTATESAALAIKNGCDLNCGNVYLQMLLAYKEGLVTEEDITRAAERLMATRIRLGMFDEECEFNKIPYTMNDCKEHHEVSLMASRKSIVMLRNNGLLPLDKSKLKSIGIIGPNADSELMLKGNYFGTASKYITVLEGIHEAVDSENIRIFYSEGCHLYKDRVQDLAEPDDRMAEAVTVAEHSDVVILCLGLDSSIEGEQGDAGNSDGAGDKLNLNLPGKQQELLEKVIATGKPVIVVLGAGSALTLQGQEENCAAILNAWYPGSFGGRAIADLIFGKCSPSGKLPVTFYKTTEELPEFTDYSMKNRTYRYMKNESLYPFGFGLTYSKVQLSDLSVSD</sequence>
<dbReference type="InterPro" id="IPR036962">
    <property type="entry name" value="Glyco_hydro_3_N_sf"/>
</dbReference>
<name>A0AAW3WHI9_CLOBE</name>
<comment type="caution">
    <text evidence="6">The sequence shown here is derived from an EMBL/GenBank/DDBJ whole genome shotgun (WGS) entry which is preliminary data.</text>
</comment>
<dbReference type="PRINTS" id="PR00133">
    <property type="entry name" value="GLHYDRLASE3"/>
</dbReference>
<dbReference type="InterPro" id="IPR036881">
    <property type="entry name" value="Glyco_hydro_3_C_sf"/>
</dbReference>